<name>A0ABP3JB99_9ACTN</name>
<gene>
    <name evidence="2" type="ORF">GCM10009544_04650</name>
</gene>
<feature type="chain" id="PRO_5045871388" description="Peptidase inhibitor family I36 protein" evidence="1">
    <location>
        <begin position="21"/>
        <end position="116"/>
    </location>
</feature>
<evidence type="ECO:0000256" key="1">
    <source>
        <dbReference type="SAM" id="SignalP"/>
    </source>
</evidence>
<feature type="signal peptide" evidence="1">
    <location>
        <begin position="1"/>
        <end position="20"/>
    </location>
</feature>
<keyword evidence="3" id="KW-1185">Reference proteome</keyword>
<comment type="caution">
    <text evidence="2">The sequence shown here is derived from an EMBL/GenBank/DDBJ whole genome shotgun (WGS) entry which is preliminary data.</text>
</comment>
<sequence>MLAMAVAGACFGVTASPAAASPAAASPAQAAPSCPYPYVCFIKNDRIIGKFKDVTSDWQPLPSKPSAPLAVVNTRHDDVVRVRFTSGSVSCIPPKTTNHINGGQLNAVRISSSTRC</sequence>
<dbReference type="EMBL" id="BAAAHB010000002">
    <property type="protein sequence ID" value="GAA0444942.1"/>
    <property type="molecule type" value="Genomic_DNA"/>
</dbReference>
<protein>
    <recommendedName>
        <fullName evidence="4">Peptidase inhibitor family I36 protein</fullName>
    </recommendedName>
</protein>
<dbReference type="Proteomes" id="UP001499895">
    <property type="component" value="Unassembled WGS sequence"/>
</dbReference>
<evidence type="ECO:0000313" key="2">
    <source>
        <dbReference type="EMBL" id="GAA0444942.1"/>
    </source>
</evidence>
<keyword evidence="1" id="KW-0732">Signal</keyword>
<organism evidence="2 3">
    <name type="scientific">Streptomyces stramineus</name>
    <dbReference type="NCBI Taxonomy" id="173861"/>
    <lineage>
        <taxon>Bacteria</taxon>
        <taxon>Bacillati</taxon>
        <taxon>Actinomycetota</taxon>
        <taxon>Actinomycetes</taxon>
        <taxon>Kitasatosporales</taxon>
        <taxon>Streptomycetaceae</taxon>
        <taxon>Streptomyces</taxon>
    </lineage>
</organism>
<evidence type="ECO:0000313" key="3">
    <source>
        <dbReference type="Proteomes" id="UP001499895"/>
    </source>
</evidence>
<evidence type="ECO:0008006" key="4">
    <source>
        <dbReference type="Google" id="ProtNLM"/>
    </source>
</evidence>
<reference evidence="3" key="1">
    <citation type="journal article" date="2019" name="Int. J. Syst. Evol. Microbiol.">
        <title>The Global Catalogue of Microorganisms (GCM) 10K type strain sequencing project: providing services to taxonomists for standard genome sequencing and annotation.</title>
        <authorList>
            <consortium name="The Broad Institute Genomics Platform"/>
            <consortium name="The Broad Institute Genome Sequencing Center for Infectious Disease"/>
            <person name="Wu L."/>
            <person name="Ma J."/>
        </authorList>
    </citation>
    <scope>NUCLEOTIDE SEQUENCE [LARGE SCALE GENOMIC DNA]</scope>
    <source>
        <strain evidence="3">JCM 10649</strain>
    </source>
</reference>
<proteinExistence type="predicted"/>
<accession>A0ABP3JB99</accession>